<evidence type="ECO:0000259" key="2">
    <source>
        <dbReference type="Pfam" id="PF09084"/>
    </source>
</evidence>
<protein>
    <submittedName>
        <fullName evidence="3">ABC transporter substrate-binding protein</fullName>
    </submittedName>
</protein>
<sequence>MTGLKSWVAAIGFALAAFNAGAAVAETRELTLVVPNPSALNNFPLHVAVGEGYFSDEGLKVNIQAVNGSASVLQLLASGQADIGQPGPAPLLGARARGEDIVFIYNHFAKSVFGLVVPEDSAVQSPADLKGSVIGVGTADGAEVGFTRSIMNDLGLTEGTDYEFLAIGDGGTAAAALLNKEVAAYAAAVADSAIIEARGIPLREITPEPYFAYFGNGWAVKRNFLENNKDALNGFGRALVRATKFGMDPANREAVLRHNAAANPQEGEDATLSSALLDGIQSRVLPLDSNDLIGYLPPEAWVKWQDSLVDSGALDAPLKDLDAAYSNQFVETWNTAR</sequence>
<dbReference type="PANTHER" id="PTHR31528:SF15">
    <property type="entry name" value="RIBOFLAVIN-BINDING PROTEIN RIBY"/>
    <property type="match status" value="1"/>
</dbReference>
<dbReference type="InterPro" id="IPR015168">
    <property type="entry name" value="SsuA/THI5"/>
</dbReference>
<organism evidence="3 4">
    <name type="scientific">Falsochrobactrum shanghaiense</name>
    <dbReference type="NCBI Taxonomy" id="2201899"/>
    <lineage>
        <taxon>Bacteria</taxon>
        <taxon>Pseudomonadati</taxon>
        <taxon>Pseudomonadota</taxon>
        <taxon>Alphaproteobacteria</taxon>
        <taxon>Hyphomicrobiales</taxon>
        <taxon>Brucellaceae</taxon>
        <taxon>Falsochrobactrum</taxon>
    </lineage>
</organism>
<feature type="chain" id="PRO_5016242491" evidence="1">
    <location>
        <begin position="23"/>
        <end position="337"/>
    </location>
</feature>
<evidence type="ECO:0000256" key="1">
    <source>
        <dbReference type="SAM" id="SignalP"/>
    </source>
</evidence>
<feature type="signal peptide" evidence="1">
    <location>
        <begin position="1"/>
        <end position="22"/>
    </location>
</feature>
<dbReference type="Proteomes" id="UP000245865">
    <property type="component" value="Unassembled WGS sequence"/>
</dbReference>
<reference evidence="3 4" key="1">
    <citation type="submission" date="2018-05" db="EMBL/GenBank/DDBJ databases">
        <title>Comparative genomic sequence analysis between strain HN4 and CCM 8460T (Falsochrobactrum ovis) will provide more evidence to prove that HN4 is a new species of Falsochrobactrum.</title>
        <authorList>
            <person name="Lyu W."/>
            <person name="Sun L."/>
            <person name="Yao L."/>
        </authorList>
    </citation>
    <scope>NUCLEOTIDE SEQUENCE [LARGE SCALE GENOMIC DNA]</scope>
    <source>
        <strain evidence="3 4">HN4</strain>
    </source>
</reference>
<dbReference type="RefSeq" id="WP_109707947.1">
    <property type="nucleotide sequence ID" value="NZ_QGDB01000010.1"/>
</dbReference>
<evidence type="ECO:0000313" key="3">
    <source>
        <dbReference type="EMBL" id="PWL16447.1"/>
    </source>
</evidence>
<feature type="domain" description="SsuA/THI5-like" evidence="2">
    <location>
        <begin position="43"/>
        <end position="247"/>
    </location>
</feature>
<dbReference type="EMBL" id="QGDB01000010">
    <property type="protein sequence ID" value="PWL16447.1"/>
    <property type="molecule type" value="Genomic_DNA"/>
</dbReference>
<dbReference type="OrthoDB" id="9815602at2"/>
<gene>
    <name evidence="3" type="ORF">DKP76_17435</name>
</gene>
<dbReference type="SUPFAM" id="SSF53850">
    <property type="entry name" value="Periplasmic binding protein-like II"/>
    <property type="match status" value="1"/>
</dbReference>
<evidence type="ECO:0000313" key="4">
    <source>
        <dbReference type="Proteomes" id="UP000245865"/>
    </source>
</evidence>
<name>A0A316J3G6_9HYPH</name>
<dbReference type="AlphaFoldDB" id="A0A316J3G6"/>
<keyword evidence="4" id="KW-1185">Reference proteome</keyword>
<dbReference type="PANTHER" id="PTHR31528">
    <property type="entry name" value="4-AMINO-5-HYDROXYMETHYL-2-METHYLPYRIMIDINE PHOSPHATE SYNTHASE THI11-RELATED"/>
    <property type="match status" value="1"/>
</dbReference>
<proteinExistence type="predicted"/>
<dbReference type="Pfam" id="PF09084">
    <property type="entry name" value="NMT1"/>
    <property type="match status" value="1"/>
</dbReference>
<dbReference type="InterPro" id="IPR027939">
    <property type="entry name" value="NMT1/THI5"/>
</dbReference>
<dbReference type="Gene3D" id="3.40.190.10">
    <property type="entry name" value="Periplasmic binding protein-like II"/>
    <property type="match status" value="2"/>
</dbReference>
<comment type="caution">
    <text evidence="3">The sequence shown here is derived from an EMBL/GenBank/DDBJ whole genome shotgun (WGS) entry which is preliminary data.</text>
</comment>
<dbReference type="GO" id="GO:0009228">
    <property type="term" value="P:thiamine biosynthetic process"/>
    <property type="evidence" value="ECO:0007669"/>
    <property type="project" value="InterPro"/>
</dbReference>
<accession>A0A316J3G6</accession>
<keyword evidence="1" id="KW-0732">Signal</keyword>